<protein>
    <submittedName>
        <fullName evidence="1">Uncharacterized protein</fullName>
    </submittedName>
</protein>
<dbReference type="OrthoDB" id="8831987at2759"/>
<evidence type="ECO:0000313" key="1">
    <source>
        <dbReference type="EMBL" id="KAJ8339617.1"/>
    </source>
</evidence>
<organism evidence="1 2">
    <name type="scientific">Synaphobranchus kaupii</name>
    <name type="common">Kaup's arrowtooth eel</name>
    <dbReference type="NCBI Taxonomy" id="118154"/>
    <lineage>
        <taxon>Eukaryota</taxon>
        <taxon>Metazoa</taxon>
        <taxon>Chordata</taxon>
        <taxon>Craniata</taxon>
        <taxon>Vertebrata</taxon>
        <taxon>Euteleostomi</taxon>
        <taxon>Actinopterygii</taxon>
        <taxon>Neopterygii</taxon>
        <taxon>Teleostei</taxon>
        <taxon>Anguilliformes</taxon>
        <taxon>Synaphobranchidae</taxon>
        <taxon>Synaphobranchus</taxon>
    </lineage>
</organism>
<proteinExistence type="predicted"/>
<keyword evidence="2" id="KW-1185">Reference proteome</keyword>
<accession>A0A9Q1IH56</accession>
<evidence type="ECO:0000313" key="2">
    <source>
        <dbReference type="Proteomes" id="UP001152622"/>
    </source>
</evidence>
<sequence>MGQIDILGRIPLEVDVSPWWEDTFYEQGTRALTDLMDLVQKVIRETSYHIDQAQVEVNLAKRTAEILASSSTRSAQDAYTCVAISGTLSATYTPPPTLHWFPALSSCPKAGHETTGTSRGSPSRGFP</sequence>
<dbReference type="AlphaFoldDB" id="A0A9Q1IH56"/>
<dbReference type="Proteomes" id="UP001152622">
    <property type="component" value="Chromosome 17"/>
</dbReference>
<reference evidence="1" key="1">
    <citation type="journal article" date="2023" name="Science">
        <title>Genome structures resolve the early diversification of teleost fishes.</title>
        <authorList>
            <person name="Parey E."/>
            <person name="Louis A."/>
            <person name="Montfort J."/>
            <person name="Bouchez O."/>
            <person name="Roques C."/>
            <person name="Iampietro C."/>
            <person name="Lluch J."/>
            <person name="Castinel A."/>
            <person name="Donnadieu C."/>
            <person name="Desvignes T."/>
            <person name="Floi Bucao C."/>
            <person name="Jouanno E."/>
            <person name="Wen M."/>
            <person name="Mejri S."/>
            <person name="Dirks R."/>
            <person name="Jansen H."/>
            <person name="Henkel C."/>
            <person name="Chen W.J."/>
            <person name="Zahm M."/>
            <person name="Cabau C."/>
            <person name="Klopp C."/>
            <person name="Thompson A.W."/>
            <person name="Robinson-Rechavi M."/>
            <person name="Braasch I."/>
            <person name="Lecointre G."/>
            <person name="Bobe J."/>
            <person name="Postlethwait J.H."/>
            <person name="Berthelot C."/>
            <person name="Roest Crollius H."/>
            <person name="Guiguen Y."/>
        </authorList>
    </citation>
    <scope>NUCLEOTIDE SEQUENCE</scope>
    <source>
        <tissue evidence="1">Blood</tissue>
    </source>
</reference>
<dbReference type="EMBL" id="JAINUF010000017">
    <property type="protein sequence ID" value="KAJ8339617.1"/>
    <property type="molecule type" value="Genomic_DNA"/>
</dbReference>
<comment type="caution">
    <text evidence="1">The sequence shown here is derived from an EMBL/GenBank/DDBJ whole genome shotgun (WGS) entry which is preliminary data.</text>
</comment>
<name>A0A9Q1IH56_SYNKA</name>
<gene>
    <name evidence="1" type="ORF">SKAU_G00364030</name>
</gene>